<evidence type="ECO:0000256" key="6">
    <source>
        <dbReference type="HAMAP-Rule" id="MF_00479"/>
    </source>
</evidence>
<dbReference type="Pfam" id="PF04205">
    <property type="entry name" value="FMN_bind"/>
    <property type="match status" value="1"/>
</dbReference>
<keyword evidence="4 6" id="KW-0288">FMN</keyword>
<dbReference type="OrthoDB" id="9787579at2"/>
<keyword evidence="6" id="KW-0472">Membrane</keyword>
<dbReference type="PANTHER" id="PTHR36118:SF1">
    <property type="entry name" value="ION-TRANSLOCATING OXIDOREDUCTASE COMPLEX SUBUNIT G"/>
    <property type="match status" value="1"/>
</dbReference>
<dbReference type="RefSeq" id="WP_093393188.1">
    <property type="nucleotide sequence ID" value="NZ_FOUU01000001.1"/>
</dbReference>
<dbReference type="GO" id="GO:0009055">
    <property type="term" value="F:electron transfer activity"/>
    <property type="evidence" value="ECO:0007669"/>
    <property type="project" value="InterPro"/>
</dbReference>
<dbReference type="EC" id="7.-.-.-" evidence="6"/>
<feature type="modified residue" description="FMN phosphoryl threonine" evidence="6">
    <location>
        <position position="161"/>
    </location>
</feature>
<evidence type="ECO:0000256" key="1">
    <source>
        <dbReference type="ARBA" id="ARBA00022448"/>
    </source>
</evidence>
<dbReference type="GO" id="GO:0022900">
    <property type="term" value="P:electron transport chain"/>
    <property type="evidence" value="ECO:0007669"/>
    <property type="project" value="UniProtKB-UniRule"/>
</dbReference>
<organism evidence="8 9">
    <name type="scientific">Thermodesulforhabdus norvegica</name>
    <dbReference type="NCBI Taxonomy" id="39841"/>
    <lineage>
        <taxon>Bacteria</taxon>
        <taxon>Pseudomonadati</taxon>
        <taxon>Thermodesulfobacteriota</taxon>
        <taxon>Syntrophobacteria</taxon>
        <taxon>Syntrophobacterales</taxon>
        <taxon>Thermodesulforhabdaceae</taxon>
        <taxon>Thermodesulforhabdus</taxon>
    </lineage>
</organism>
<evidence type="ECO:0000313" key="8">
    <source>
        <dbReference type="EMBL" id="SFM48683.1"/>
    </source>
</evidence>
<gene>
    <name evidence="6" type="primary">rnfG</name>
    <name evidence="8" type="ORF">SAMN05660836_00476</name>
</gene>
<dbReference type="InterPro" id="IPR007329">
    <property type="entry name" value="FMN-bd"/>
</dbReference>
<reference evidence="8 9" key="1">
    <citation type="submission" date="2016-10" db="EMBL/GenBank/DDBJ databases">
        <authorList>
            <person name="de Groot N.N."/>
        </authorList>
    </citation>
    <scope>NUCLEOTIDE SEQUENCE [LARGE SCALE GENOMIC DNA]</scope>
    <source>
        <strain evidence="8 9">DSM 9990</strain>
    </source>
</reference>
<evidence type="ECO:0000259" key="7">
    <source>
        <dbReference type="SMART" id="SM00900"/>
    </source>
</evidence>
<evidence type="ECO:0000256" key="2">
    <source>
        <dbReference type="ARBA" id="ARBA00022553"/>
    </source>
</evidence>
<comment type="cofactor">
    <cofactor evidence="6">
        <name>FMN</name>
        <dbReference type="ChEBI" id="CHEBI:58210"/>
    </cofactor>
</comment>
<keyword evidence="6" id="KW-1133">Transmembrane helix</keyword>
<dbReference type="STRING" id="39841.SAMN05660836_00476"/>
<keyword evidence="1 6" id="KW-0813">Transport</keyword>
<evidence type="ECO:0000256" key="3">
    <source>
        <dbReference type="ARBA" id="ARBA00022630"/>
    </source>
</evidence>
<dbReference type="PANTHER" id="PTHR36118">
    <property type="entry name" value="ION-TRANSLOCATING OXIDOREDUCTASE COMPLEX SUBUNIT G"/>
    <property type="match status" value="1"/>
</dbReference>
<keyword evidence="5 6" id="KW-0249">Electron transport</keyword>
<keyword evidence="6" id="KW-1278">Translocase</keyword>
<dbReference type="Proteomes" id="UP000199611">
    <property type="component" value="Unassembled WGS sequence"/>
</dbReference>
<comment type="function">
    <text evidence="6">Part of a membrane-bound complex that couples electron transfer with translocation of ions across the membrane.</text>
</comment>
<keyword evidence="6" id="KW-0812">Transmembrane</keyword>
<dbReference type="GO" id="GO:0005886">
    <property type="term" value="C:plasma membrane"/>
    <property type="evidence" value="ECO:0007669"/>
    <property type="project" value="UniProtKB-SubCell"/>
</dbReference>
<comment type="similarity">
    <text evidence="6">Belongs to the RnfG family.</text>
</comment>
<sequence>MKDSIKTVIVLTLCAVLSGAVLAWFNKFTEARVIENKLAELRKSLSEVVPGMSSYEEVVKERDFALYRVLSDGDVVGYAVEAQGNGYQDKIRVLVGVSRDLKRIYGLRVLEQKETPGLGARIVEPDYLAGWSERDATNPIMLVKGKNPEKPNEVHAITGATITSKAVVDIVNAGIARARTVVKGEGK</sequence>
<dbReference type="PIRSF" id="PIRSF006091">
    <property type="entry name" value="E_trnsport_RnfG"/>
    <property type="match status" value="1"/>
</dbReference>
<name>A0A1I4R9V7_9BACT</name>
<evidence type="ECO:0000256" key="5">
    <source>
        <dbReference type="ARBA" id="ARBA00022982"/>
    </source>
</evidence>
<dbReference type="EMBL" id="FOUU01000001">
    <property type="protein sequence ID" value="SFM48683.1"/>
    <property type="molecule type" value="Genomic_DNA"/>
</dbReference>
<accession>A0A1I4R9V7</accession>
<keyword evidence="2 6" id="KW-0597">Phosphoprotein</keyword>
<comment type="subcellular location">
    <subcellularLocation>
        <location evidence="6">Cell membrane</location>
        <topology evidence="6">Single-pass membrane protein</topology>
    </subcellularLocation>
</comment>
<protein>
    <recommendedName>
        <fullName evidence="6">Ion-translocating oxidoreductase complex subunit G</fullName>
        <ecNumber evidence="6">7.-.-.-</ecNumber>
    </recommendedName>
    <alternativeName>
        <fullName evidence="6">Rnf electron transport complex subunit G</fullName>
    </alternativeName>
</protein>
<dbReference type="NCBIfam" id="TIGR01947">
    <property type="entry name" value="rnfG"/>
    <property type="match status" value="1"/>
</dbReference>
<evidence type="ECO:0000256" key="4">
    <source>
        <dbReference type="ARBA" id="ARBA00022643"/>
    </source>
</evidence>
<comment type="subunit">
    <text evidence="6">The complex is composed of six subunits: RnfA, RnfB, RnfC, RnfD, RnfE and RnfG.</text>
</comment>
<evidence type="ECO:0000313" key="9">
    <source>
        <dbReference type="Proteomes" id="UP000199611"/>
    </source>
</evidence>
<dbReference type="GO" id="GO:0010181">
    <property type="term" value="F:FMN binding"/>
    <property type="evidence" value="ECO:0007669"/>
    <property type="project" value="InterPro"/>
</dbReference>
<proteinExistence type="inferred from homology"/>
<dbReference type="InterPro" id="IPR010209">
    <property type="entry name" value="Ion_transpt_RnfG/RsxG"/>
</dbReference>
<keyword evidence="9" id="KW-1185">Reference proteome</keyword>
<dbReference type="SMART" id="SM00900">
    <property type="entry name" value="FMN_bind"/>
    <property type="match status" value="1"/>
</dbReference>
<feature type="domain" description="FMN-binding" evidence="7">
    <location>
        <begin position="86"/>
        <end position="178"/>
    </location>
</feature>
<dbReference type="AlphaFoldDB" id="A0A1I4R9V7"/>
<dbReference type="HAMAP" id="MF_00479">
    <property type="entry name" value="RsxG_RnfG"/>
    <property type="match status" value="1"/>
</dbReference>
<keyword evidence="6" id="KW-1003">Cell membrane</keyword>
<keyword evidence="3 6" id="KW-0285">Flavoprotein</keyword>